<name>A0A087S7U7_9ARCH</name>
<dbReference type="PANTHER" id="PTHR43228">
    <property type="entry name" value="TWO-COMPONENT RESPONSE REGULATOR"/>
    <property type="match status" value="1"/>
</dbReference>
<feature type="domain" description="Response regulatory" evidence="1">
    <location>
        <begin position="90"/>
        <end position="212"/>
    </location>
</feature>
<comment type="caution">
    <text evidence="2">The sequence shown here is derived from an EMBL/GenBank/DDBJ whole genome shotgun (WGS) entry which is preliminary data.</text>
</comment>
<dbReference type="CDD" id="cd00156">
    <property type="entry name" value="REC"/>
    <property type="match status" value="1"/>
</dbReference>
<accession>A0A087S7U7</accession>
<dbReference type="PANTHER" id="PTHR43228:SF1">
    <property type="entry name" value="TWO-COMPONENT RESPONSE REGULATOR ARR22"/>
    <property type="match status" value="1"/>
</dbReference>
<dbReference type="PROSITE" id="PS50110">
    <property type="entry name" value="RESPONSE_REGULATORY"/>
    <property type="match status" value="1"/>
</dbReference>
<dbReference type="Pfam" id="PF00072">
    <property type="entry name" value="Response_reg"/>
    <property type="match status" value="1"/>
</dbReference>
<gene>
    <name evidence="2" type="primary">spo0F</name>
    <name evidence="2" type="ORF">AAA799B03_00618</name>
</gene>
<evidence type="ECO:0000313" key="3">
    <source>
        <dbReference type="Proteomes" id="UP000029384"/>
    </source>
</evidence>
<dbReference type="EMBL" id="JOTA01000010">
    <property type="protein sequence ID" value="KFM21801.1"/>
    <property type="molecule type" value="Genomic_DNA"/>
</dbReference>
<evidence type="ECO:0000259" key="1">
    <source>
        <dbReference type="PROSITE" id="PS50110"/>
    </source>
</evidence>
<dbReference type="Gene3D" id="3.40.50.2300">
    <property type="match status" value="1"/>
</dbReference>
<organism evidence="2 3">
    <name type="scientific">Marine Group I thaumarchaeote SCGC AAA799-B03</name>
    <dbReference type="NCBI Taxonomy" id="1502289"/>
    <lineage>
        <taxon>Archaea</taxon>
        <taxon>Nitrososphaerota</taxon>
        <taxon>Marine Group I</taxon>
    </lineage>
</organism>
<protein>
    <submittedName>
        <fullName evidence="2">Sporulation initiation phosphotransferase F protein</fullName>
    </submittedName>
</protein>
<keyword evidence="2" id="KW-0808">Transferase</keyword>
<dbReference type="GO" id="GO:0000160">
    <property type="term" value="P:phosphorelay signal transduction system"/>
    <property type="evidence" value="ECO:0007669"/>
    <property type="project" value="InterPro"/>
</dbReference>
<dbReference type="Proteomes" id="UP000029384">
    <property type="component" value="Unassembled WGS sequence"/>
</dbReference>
<proteinExistence type="predicted"/>
<dbReference type="InterPro" id="IPR052048">
    <property type="entry name" value="ST_Response_Regulator"/>
</dbReference>
<evidence type="ECO:0000313" key="2">
    <source>
        <dbReference type="EMBL" id="KFM21801.1"/>
    </source>
</evidence>
<dbReference type="AlphaFoldDB" id="A0A087S7U7"/>
<dbReference type="InterPro" id="IPR011006">
    <property type="entry name" value="CheY-like_superfamily"/>
</dbReference>
<sequence>MEDNTTEYGLEVSKIIENKLVDLYGINGYRSILKTIIENSKKSEKEIVTNFDLFSVLIQNVFGQMGVTKMLEPIQVEINKIEIPKNPAKRLLIADDEPNILRLYQSWLEYECNYVLTVQDGKKCIDVFKTETTVHSKDYFDIVILDQKMPNMTGVEAAKEILKINPKQRIIFASGDLEKSLRQSISELGKLVEVIEKPFLIEELESMIKQTTILEKLENINNSEQKTVEDKIDEGILLLTNQN</sequence>
<dbReference type="InterPro" id="IPR001789">
    <property type="entry name" value="Sig_transdc_resp-reg_receiver"/>
</dbReference>
<keyword evidence="3" id="KW-1185">Reference proteome</keyword>
<reference evidence="2 3" key="1">
    <citation type="submission" date="2014-06" db="EMBL/GenBank/DDBJ databases">
        <authorList>
            <person name="Ngugi D.K."/>
            <person name="Blom J."/>
            <person name="Alam I."/>
            <person name="Rashid M."/>
            <person name="Baalawi W."/>
            <person name="Zhang G."/>
            <person name="Hikmawan T."/>
            <person name="Guan Y."/>
            <person name="Antunes A."/>
            <person name="Siam R."/>
            <person name="El-Dorry H."/>
            <person name="Bajic V."/>
            <person name="Stingl U."/>
        </authorList>
    </citation>
    <scope>NUCLEOTIDE SEQUENCE [LARGE SCALE GENOMIC DNA]</scope>
    <source>
        <strain evidence="2">SCGC AAA799-B03</strain>
    </source>
</reference>
<dbReference type="GO" id="GO:0016740">
    <property type="term" value="F:transferase activity"/>
    <property type="evidence" value="ECO:0007669"/>
    <property type="project" value="UniProtKB-KW"/>
</dbReference>
<dbReference type="SUPFAM" id="SSF52172">
    <property type="entry name" value="CheY-like"/>
    <property type="match status" value="1"/>
</dbReference>
<dbReference type="SMART" id="SM00448">
    <property type="entry name" value="REC"/>
    <property type="match status" value="1"/>
</dbReference>